<dbReference type="Gene3D" id="2.40.70.10">
    <property type="entry name" value="Acid Proteases"/>
    <property type="match status" value="1"/>
</dbReference>
<dbReference type="EMBL" id="CAMXCT030006827">
    <property type="protein sequence ID" value="CAL4808023.1"/>
    <property type="molecule type" value="Genomic_DNA"/>
</dbReference>
<dbReference type="EMBL" id="CAMXCT010006827">
    <property type="protein sequence ID" value="CAI4020711.1"/>
    <property type="molecule type" value="Genomic_DNA"/>
</dbReference>
<comment type="caution">
    <text evidence="3">The sequence shown here is derived from an EMBL/GenBank/DDBJ whole genome shotgun (WGS) entry which is preliminary data.</text>
</comment>
<dbReference type="GO" id="GO:0015074">
    <property type="term" value="P:DNA integration"/>
    <property type="evidence" value="ECO:0007669"/>
    <property type="project" value="InterPro"/>
</dbReference>
<evidence type="ECO:0000313" key="5">
    <source>
        <dbReference type="EMBL" id="CAL4808023.1"/>
    </source>
</evidence>
<feature type="compositionally biased region" description="Basic and acidic residues" evidence="1">
    <location>
        <begin position="945"/>
        <end position="955"/>
    </location>
</feature>
<dbReference type="InterPro" id="IPR012337">
    <property type="entry name" value="RNaseH-like_sf"/>
</dbReference>
<dbReference type="PROSITE" id="PS50994">
    <property type="entry name" value="INTEGRASE"/>
    <property type="match status" value="1"/>
</dbReference>
<evidence type="ECO:0000313" key="6">
    <source>
        <dbReference type="Proteomes" id="UP001152797"/>
    </source>
</evidence>
<keyword evidence="6" id="KW-1185">Reference proteome</keyword>
<evidence type="ECO:0000313" key="4">
    <source>
        <dbReference type="EMBL" id="CAL1174086.1"/>
    </source>
</evidence>
<feature type="compositionally biased region" description="Low complexity" evidence="1">
    <location>
        <begin position="794"/>
        <end position="805"/>
    </location>
</feature>
<dbReference type="GO" id="GO:0003676">
    <property type="term" value="F:nucleic acid binding"/>
    <property type="evidence" value="ECO:0007669"/>
    <property type="project" value="InterPro"/>
</dbReference>
<gene>
    <name evidence="3" type="ORF">C1SCF055_LOCUS45102</name>
</gene>
<dbReference type="InterPro" id="IPR036397">
    <property type="entry name" value="RNaseH_sf"/>
</dbReference>
<proteinExistence type="predicted"/>
<organism evidence="3">
    <name type="scientific">Cladocopium goreaui</name>
    <dbReference type="NCBI Taxonomy" id="2562237"/>
    <lineage>
        <taxon>Eukaryota</taxon>
        <taxon>Sar</taxon>
        <taxon>Alveolata</taxon>
        <taxon>Dinophyceae</taxon>
        <taxon>Suessiales</taxon>
        <taxon>Symbiodiniaceae</taxon>
        <taxon>Cladocopium</taxon>
    </lineage>
</organism>
<evidence type="ECO:0000259" key="2">
    <source>
        <dbReference type="PROSITE" id="PS50994"/>
    </source>
</evidence>
<feature type="region of interest" description="Disordered" evidence="1">
    <location>
        <begin position="727"/>
        <end position="902"/>
    </location>
</feature>
<protein>
    <submittedName>
        <fullName evidence="5">Copia protein</fullName>
    </submittedName>
</protein>
<sequence length="1093" mass="119604">MVEDFVPCDPNSSEVYLVSSPGFGIIDSGCGKTLIGQSTLNALFRQYAEIGRQLPELRREEHLFRFGNQNEELAQYAVTLPIGIGGRGGQVDASVIKGTAPLLLSRSTMRSLGAVLDFQKETLSLSGAKPERLKTNAAGQYIISIMDFPANSGPVGGTEVPTLGVPTKALSKREARVLESLAAAWQKGNSKCVVAELFSPPRFTTEAERQGLTGLSFDLKNGYNLLDRRTQREVEAQLDEVRPELLVLCPECKHWGGWYRLNEHKLPNWKRVWNRNVAERQVEFCIAQAKRQLRRGGRVLFEHPWSSGVWNHPPMAKLLKSMHLCKASMCAYGLKNPDNGLPILKPTGLAVSHEDMVGLAQTCPGHDVHHTIAGKLNDGSSLSEWTAAYTQQFCQHWLSCVTSVCHLCDHAAVEDNFSTFNLTESVVGESSEALAAEATTPEQIRMSLKRLHNNLGHPSNQDLVRVLTNAGGSKEAIEEAKKYSCEVCIQRQRPTPSLPVSAHQILDFGHRVGLDVKILPGGTQNQKVKCLNIVDYGSSFQVMCPFYENETGPILKRLFDENWLQWAGRPVEIIVDPAQTNLSEAFAGAQEQSGIRVLSIAAEAHNQLGKVEKHGHLFEVILQKVLDSVQPSSKEEYHQCIRETMNSKNESLNHHGLSPCQHVFGRNPRVPEDLIQESPCVIAATAPLHSEMHARSHAIRTAARVSMAQSQDSKALRVALNARPRVERSHYVDLTQQGSREGPDNSAVARPTAEHEPSQANPALSPASVPAQSASPDNMDIVAPGEIIDKSPAEPESSGGDSSSSNPLTAASFSARQEPGSQSAYGPVRHRHHGKKPEPMTTVWRPAELVPSDFMEAHQEITSHKRQPSRALSSEPPCKSSRSEPDPSASKPSDRPVTAEELQMVREVLARMQAQGSSGVNPGSTALAALSSFESSSMLAGMTDASKRQRDDDLLSHLGEGPMSEEVGFSDAGFSVVSSPVGKYQKSPQMPVAPKKTVPDEKIQLPTGIPSLTEWGCTVCELPRVKGDNKTYHELAIDPEYSSYLNWIVQHGKGKGARCEDFRNYLIFGDFVKSGASSITFPGSSEIRKIRFP</sequence>
<dbReference type="OrthoDB" id="10064933at2759"/>
<dbReference type="Gene3D" id="3.30.420.10">
    <property type="entry name" value="Ribonuclease H-like superfamily/Ribonuclease H"/>
    <property type="match status" value="1"/>
</dbReference>
<feature type="compositionally biased region" description="Polar residues" evidence="1">
    <location>
        <begin position="806"/>
        <end position="824"/>
    </location>
</feature>
<feature type="region of interest" description="Disordered" evidence="1">
    <location>
        <begin position="941"/>
        <end position="962"/>
    </location>
</feature>
<dbReference type="AlphaFoldDB" id="A0A9P1GTZ8"/>
<dbReference type="EMBL" id="CAMXCT020006827">
    <property type="protein sequence ID" value="CAL1174086.1"/>
    <property type="molecule type" value="Genomic_DNA"/>
</dbReference>
<feature type="domain" description="Integrase catalytic" evidence="2">
    <location>
        <begin position="495"/>
        <end position="667"/>
    </location>
</feature>
<dbReference type="InterPro" id="IPR001584">
    <property type="entry name" value="Integrase_cat-core"/>
</dbReference>
<reference evidence="3" key="1">
    <citation type="submission" date="2022-10" db="EMBL/GenBank/DDBJ databases">
        <authorList>
            <person name="Chen Y."/>
            <person name="Dougan E. K."/>
            <person name="Chan C."/>
            <person name="Rhodes N."/>
            <person name="Thang M."/>
        </authorList>
    </citation>
    <scope>NUCLEOTIDE SEQUENCE</scope>
</reference>
<evidence type="ECO:0000313" key="3">
    <source>
        <dbReference type="EMBL" id="CAI4020711.1"/>
    </source>
</evidence>
<accession>A0A9P1GTZ8</accession>
<dbReference type="Proteomes" id="UP001152797">
    <property type="component" value="Unassembled WGS sequence"/>
</dbReference>
<feature type="compositionally biased region" description="Low complexity" evidence="1">
    <location>
        <begin position="762"/>
        <end position="776"/>
    </location>
</feature>
<name>A0A9P1GTZ8_9DINO</name>
<dbReference type="SUPFAM" id="SSF53098">
    <property type="entry name" value="Ribonuclease H-like"/>
    <property type="match status" value="1"/>
</dbReference>
<evidence type="ECO:0000256" key="1">
    <source>
        <dbReference type="SAM" id="MobiDB-lite"/>
    </source>
</evidence>
<dbReference type="InterPro" id="IPR021109">
    <property type="entry name" value="Peptidase_aspartic_dom_sf"/>
</dbReference>
<reference evidence="4" key="2">
    <citation type="submission" date="2024-04" db="EMBL/GenBank/DDBJ databases">
        <authorList>
            <person name="Chen Y."/>
            <person name="Shah S."/>
            <person name="Dougan E. K."/>
            <person name="Thang M."/>
            <person name="Chan C."/>
        </authorList>
    </citation>
    <scope>NUCLEOTIDE SEQUENCE [LARGE SCALE GENOMIC DNA]</scope>
</reference>